<dbReference type="CDD" id="cd02877">
    <property type="entry name" value="GH18_hevamine_XipI_class_III"/>
    <property type="match status" value="1"/>
</dbReference>
<dbReference type="EC" id="3.2.1.14" evidence="2"/>
<keyword evidence="7 9" id="KW-0326">Glycosidase</keyword>
<dbReference type="InterPro" id="IPR050542">
    <property type="entry name" value="Glycosyl_Hydrlase18_Chitinase"/>
</dbReference>
<evidence type="ECO:0000256" key="10">
    <source>
        <dbReference type="RuleBase" id="RU004453"/>
    </source>
</evidence>
<evidence type="ECO:0000256" key="6">
    <source>
        <dbReference type="ARBA" id="ARBA00023277"/>
    </source>
</evidence>
<dbReference type="Proteomes" id="UP000230069">
    <property type="component" value="Unassembled WGS sequence"/>
</dbReference>
<dbReference type="STRING" id="218851.A0A2G5F832"/>
<evidence type="ECO:0000256" key="1">
    <source>
        <dbReference type="ARBA" id="ARBA00000822"/>
    </source>
</evidence>
<dbReference type="OrthoDB" id="6020543at2759"/>
<dbReference type="InterPro" id="IPR001579">
    <property type="entry name" value="Glyco_hydro_18_chit_AS"/>
</dbReference>
<dbReference type="GO" id="GO:0000272">
    <property type="term" value="P:polysaccharide catabolic process"/>
    <property type="evidence" value="ECO:0007669"/>
    <property type="project" value="UniProtKB-KW"/>
</dbReference>
<evidence type="ECO:0000256" key="8">
    <source>
        <dbReference type="ARBA" id="ARBA00023326"/>
    </source>
</evidence>
<evidence type="ECO:0000256" key="3">
    <source>
        <dbReference type="ARBA" id="ARBA00022801"/>
    </source>
</evidence>
<dbReference type="GO" id="GO:0008843">
    <property type="term" value="F:endochitinase activity"/>
    <property type="evidence" value="ECO:0007669"/>
    <property type="project" value="UniProtKB-EC"/>
</dbReference>
<keyword evidence="11" id="KW-0732">Signal</keyword>
<dbReference type="FunFam" id="3.20.20.80:FF:000015">
    <property type="entry name" value="Acidic endochitinase SE2"/>
    <property type="match status" value="1"/>
</dbReference>
<dbReference type="PANTHER" id="PTHR45708:SF21">
    <property type="entry name" value="ACIDIC ENDOCHITINASE"/>
    <property type="match status" value="1"/>
</dbReference>
<evidence type="ECO:0000256" key="11">
    <source>
        <dbReference type="SAM" id="SignalP"/>
    </source>
</evidence>
<dbReference type="Gene3D" id="3.20.20.80">
    <property type="entry name" value="Glycosidases"/>
    <property type="match status" value="1"/>
</dbReference>
<comment type="similarity">
    <text evidence="10">Belongs to the glycosyl hydrolase 18 family.</text>
</comment>
<dbReference type="GO" id="GO:0006032">
    <property type="term" value="P:chitin catabolic process"/>
    <property type="evidence" value="ECO:0007669"/>
    <property type="project" value="UniProtKB-KW"/>
</dbReference>
<evidence type="ECO:0000256" key="2">
    <source>
        <dbReference type="ARBA" id="ARBA00012729"/>
    </source>
</evidence>
<feature type="domain" description="GH18" evidence="12">
    <location>
        <begin position="27"/>
        <end position="315"/>
    </location>
</feature>
<keyword evidence="6" id="KW-0119">Carbohydrate metabolism</keyword>
<keyword evidence="14" id="KW-1185">Reference proteome</keyword>
<evidence type="ECO:0000259" key="12">
    <source>
        <dbReference type="PROSITE" id="PS51910"/>
    </source>
</evidence>
<dbReference type="InterPro" id="IPR045321">
    <property type="entry name" value="Cts1-like"/>
</dbReference>
<dbReference type="Pfam" id="PF00704">
    <property type="entry name" value="Glyco_hydro_18"/>
    <property type="match status" value="1"/>
</dbReference>
<feature type="signal peptide" evidence="11">
    <location>
        <begin position="1"/>
        <end position="26"/>
    </location>
</feature>
<evidence type="ECO:0000256" key="5">
    <source>
        <dbReference type="ARBA" id="ARBA00023157"/>
    </source>
</evidence>
<evidence type="ECO:0000256" key="9">
    <source>
        <dbReference type="RuleBase" id="RU000489"/>
    </source>
</evidence>
<dbReference type="InParanoid" id="A0A2G5F832"/>
<dbReference type="PANTHER" id="PTHR45708">
    <property type="entry name" value="ENDOCHITINASE"/>
    <property type="match status" value="1"/>
</dbReference>
<evidence type="ECO:0000313" key="14">
    <source>
        <dbReference type="Proteomes" id="UP000230069"/>
    </source>
</evidence>
<proteinExistence type="inferred from homology"/>
<keyword evidence="8" id="KW-0624">Polysaccharide degradation</keyword>
<evidence type="ECO:0000313" key="13">
    <source>
        <dbReference type="EMBL" id="PIA64151.1"/>
    </source>
</evidence>
<keyword evidence="3 9" id="KW-0378">Hydrolase</keyword>
<dbReference type="InterPro" id="IPR001223">
    <property type="entry name" value="Glyco_hydro18_cat"/>
</dbReference>
<name>A0A2G5F832_AQUCA</name>
<feature type="chain" id="PRO_5013720760" description="chitinase" evidence="11">
    <location>
        <begin position="27"/>
        <end position="315"/>
    </location>
</feature>
<evidence type="ECO:0000256" key="4">
    <source>
        <dbReference type="ARBA" id="ARBA00023024"/>
    </source>
</evidence>
<dbReference type="EMBL" id="KZ305019">
    <property type="protein sequence ID" value="PIA64151.1"/>
    <property type="molecule type" value="Genomic_DNA"/>
</dbReference>
<comment type="catalytic activity">
    <reaction evidence="1">
        <text>Random endo-hydrolysis of N-acetyl-beta-D-glucosaminide (1-&gt;4)-beta-linkages in chitin and chitodextrins.</text>
        <dbReference type="EC" id="3.2.1.14"/>
    </reaction>
</comment>
<keyword evidence="4" id="KW-0146">Chitin degradation</keyword>
<sequence>MTTQSSSLSLSLFFLLLVTLVNSSLAGKIAIYWGQAGRDTEGTLIQTCQTNKYGHVNIAFLSSFGSGRTPVLNLADHCDPSSNGCTRISNGIRECQSRGIKVMLSIGGSAGSCTLTSADDARQFADYLWNNFLGGTSPSRPLGDAVLDGIDFDIESGGKQFYATVARSLSSHSKPEREVILTAAPQCPFPDAYLGAAIDTGLFHRVWVQFYNNPMAKCQYSSGNTGDVKRSWDQWQQIKARRIYMGLPASPSSDAASNGYIPPDVLISQVLPAIKASPMYGGVMLWNKQFDDQNGYSSQLCYNRQCLSSLWLKLK</sequence>
<reference evidence="13 14" key="1">
    <citation type="submission" date="2017-09" db="EMBL/GenBank/DDBJ databases">
        <title>WGS assembly of Aquilegia coerulea Goldsmith.</title>
        <authorList>
            <person name="Hodges S."/>
            <person name="Kramer E."/>
            <person name="Nordborg M."/>
            <person name="Tomkins J."/>
            <person name="Borevitz J."/>
            <person name="Derieg N."/>
            <person name="Yan J."/>
            <person name="Mihaltcheva S."/>
            <person name="Hayes R.D."/>
            <person name="Rokhsar D."/>
        </authorList>
    </citation>
    <scope>NUCLEOTIDE SEQUENCE [LARGE SCALE GENOMIC DNA]</scope>
    <source>
        <strain evidence="14">cv. Goldsmith</strain>
    </source>
</reference>
<dbReference type="PROSITE" id="PS51910">
    <property type="entry name" value="GH18_2"/>
    <property type="match status" value="1"/>
</dbReference>
<dbReference type="InterPro" id="IPR017853">
    <property type="entry name" value="GH"/>
</dbReference>
<keyword evidence="5" id="KW-1015">Disulfide bond</keyword>
<gene>
    <name evidence="13" type="ORF">AQUCO_00201440v1</name>
</gene>
<protein>
    <recommendedName>
        <fullName evidence="2">chitinase</fullName>
        <ecNumber evidence="2">3.2.1.14</ecNumber>
    </recommendedName>
</protein>
<organism evidence="13 14">
    <name type="scientific">Aquilegia coerulea</name>
    <name type="common">Rocky mountain columbine</name>
    <dbReference type="NCBI Taxonomy" id="218851"/>
    <lineage>
        <taxon>Eukaryota</taxon>
        <taxon>Viridiplantae</taxon>
        <taxon>Streptophyta</taxon>
        <taxon>Embryophyta</taxon>
        <taxon>Tracheophyta</taxon>
        <taxon>Spermatophyta</taxon>
        <taxon>Magnoliopsida</taxon>
        <taxon>Ranunculales</taxon>
        <taxon>Ranunculaceae</taxon>
        <taxon>Thalictroideae</taxon>
        <taxon>Aquilegia</taxon>
    </lineage>
</organism>
<dbReference type="SUPFAM" id="SSF51445">
    <property type="entry name" value="(Trans)glycosidases"/>
    <property type="match status" value="1"/>
</dbReference>
<accession>A0A2G5F832</accession>
<dbReference type="GO" id="GO:0005576">
    <property type="term" value="C:extracellular region"/>
    <property type="evidence" value="ECO:0007669"/>
    <property type="project" value="TreeGrafter"/>
</dbReference>
<dbReference type="PROSITE" id="PS01095">
    <property type="entry name" value="GH18_1"/>
    <property type="match status" value="1"/>
</dbReference>
<dbReference type="AlphaFoldDB" id="A0A2G5F832"/>
<evidence type="ECO:0000256" key="7">
    <source>
        <dbReference type="ARBA" id="ARBA00023295"/>
    </source>
</evidence>